<protein>
    <submittedName>
        <fullName evidence="1">17375_t:CDS:1</fullName>
    </submittedName>
</protein>
<name>A0ACA9KSZ0_9GLOM</name>
<proteinExistence type="predicted"/>
<reference evidence="1" key="1">
    <citation type="submission" date="2021-06" db="EMBL/GenBank/DDBJ databases">
        <authorList>
            <person name="Kallberg Y."/>
            <person name="Tangrot J."/>
            <person name="Rosling A."/>
        </authorList>
    </citation>
    <scope>NUCLEOTIDE SEQUENCE</scope>
    <source>
        <strain evidence="1">28 12/20/2015</strain>
    </source>
</reference>
<evidence type="ECO:0000313" key="1">
    <source>
        <dbReference type="EMBL" id="CAG8491591.1"/>
    </source>
</evidence>
<comment type="caution">
    <text evidence="1">The sequence shown here is derived from an EMBL/GenBank/DDBJ whole genome shotgun (WGS) entry which is preliminary data.</text>
</comment>
<dbReference type="EMBL" id="CAJVPW010001765">
    <property type="protein sequence ID" value="CAG8491591.1"/>
    <property type="molecule type" value="Genomic_DNA"/>
</dbReference>
<organism evidence="1 2">
    <name type="scientific">Cetraspora pellucida</name>
    <dbReference type="NCBI Taxonomy" id="1433469"/>
    <lineage>
        <taxon>Eukaryota</taxon>
        <taxon>Fungi</taxon>
        <taxon>Fungi incertae sedis</taxon>
        <taxon>Mucoromycota</taxon>
        <taxon>Glomeromycotina</taxon>
        <taxon>Glomeromycetes</taxon>
        <taxon>Diversisporales</taxon>
        <taxon>Gigasporaceae</taxon>
        <taxon>Cetraspora</taxon>
    </lineage>
</organism>
<keyword evidence="2" id="KW-1185">Reference proteome</keyword>
<dbReference type="Proteomes" id="UP000789366">
    <property type="component" value="Unassembled WGS sequence"/>
</dbReference>
<evidence type="ECO:0000313" key="2">
    <source>
        <dbReference type="Proteomes" id="UP000789366"/>
    </source>
</evidence>
<gene>
    <name evidence="1" type="ORF">SPELUC_LOCUS2581</name>
</gene>
<accession>A0ACA9KSZ0</accession>
<sequence>MATRVDTRGHTHLTTDKTFHNLTRVASKKISTLRHRISSRKPTVNSSTTEFEFITPSNDKLQNTNSKLVQHDDLYFAEQRTYDDLESTRISKEILSRGNDENDAFTQELHPQLTISSTNEFEQNSTDEQPLKRNTSLGKVKNVVKRFASINKHERKRDSEAYHQDGKTNPFE</sequence>